<dbReference type="eggNOG" id="ENOG50329SQ">
    <property type="taxonomic scope" value="Bacteria"/>
</dbReference>
<keyword evidence="2" id="KW-1185">Reference proteome</keyword>
<comment type="caution">
    <text evidence="1">The sequence shown here is derived from an EMBL/GenBank/DDBJ whole genome shotgun (WGS) entry which is preliminary data.</text>
</comment>
<dbReference type="EMBL" id="AAOH01000015">
    <property type="protein sequence ID" value="EAR26425.1"/>
    <property type="molecule type" value="Genomic_DNA"/>
</dbReference>
<evidence type="ECO:0008006" key="3">
    <source>
        <dbReference type="Google" id="ProtNLM"/>
    </source>
</evidence>
<dbReference type="STRING" id="87626.PTD2_09722"/>
<reference evidence="1 2" key="1">
    <citation type="submission" date="2006-02" db="EMBL/GenBank/DDBJ databases">
        <authorList>
            <person name="Moran M.A."/>
            <person name="Kjelleberg S."/>
            <person name="Egan S."/>
            <person name="Saunders N."/>
            <person name="Thomas T."/>
            <person name="Ferriera S."/>
            <person name="Johnson J."/>
            <person name="Kravitz S."/>
            <person name="Halpern A."/>
            <person name="Remington K."/>
            <person name="Beeson K."/>
            <person name="Tran B."/>
            <person name="Rogers Y.-H."/>
            <person name="Friedman R."/>
            <person name="Venter J.C."/>
        </authorList>
    </citation>
    <scope>NUCLEOTIDE SEQUENCE [LARGE SCALE GENOMIC DNA]</scope>
    <source>
        <strain evidence="1 2">D2</strain>
    </source>
</reference>
<protein>
    <recommendedName>
        <fullName evidence="3">DUF4178 domain-containing protein</fullName>
    </recommendedName>
</protein>
<dbReference type="AlphaFoldDB" id="A4CFT7"/>
<name>A4CFT7_9GAMM</name>
<evidence type="ECO:0000313" key="1">
    <source>
        <dbReference type="EMBL" id="EAR26425.1"/>
    </source>
</evidence>
<proteinExistence type="predicted"/>
<dbReference type="OrthoDB" id="6298102at2"/>
<organism evidence="1 2">
    <name type="scientific">Pseudoalteromonas tunicata D2</name>
    <dbReference type="NCBI Taxonomy" id="87626"/>
    <lineage>
        <taxon>Bacteria</taxon>
        <taxon>Pseudomonadati</taxon>
        <taxon>Pseudomonadota</taxon>
        <taxon>Gammaproteobacteria</taxon>
        <taxon>Alteromonadales</taxon>
        <taxon>Pseudoalteromonadaceae</taxon>
        <taxon>Pseudoalteromonas</taxon>
    </lineage>
</organism>
<sequence>MFGFFKSKKTPVRQLNHPSKLKIGDMLTLIDSFAYPQWLKGQTLKVTDVQTYQYKQSAEYEFVLESDSGKIVFLQIEREDGEEYANFSIKIQRDDVDSIFTLDEFARIFDEEALTHITTQNTPEQFERFLAPSYQQTEAPYVCYFHNQDYRNLSLPRYQEQGGETCEIIHLASDDESHSINIEVWDGGDTEVSLTLTRPISDISELFPGDAA</sequence>
<dbReference type="Proteomes" id="UP000006201">
    <property type="component" value="Unassembled WGS sequence"/>
</dbReference>
<dbReference type="HOGENOM" id="CLU_1271551_0_0_6"/>
<accession>A4CFT7</accession>
<dbReference type="RefSeq" id="WP_009839376.1">
    <property type="nucleotide sequence ID" value="NZ_AAOH01000015.1"/>
</dbReference>
<evidence type="ECO:0000313" key="2">
    <source>
        <dbReference type="Proteomes" id="UP000006201"/>
    </source>
</evidence>
<gene>
    <name evidence="1" type="ORF">PTD2_09722</name>
</gene>